<gene>
    <name evidence="2" type="ORF">LT42_06365</name>
</gene>
<feature type="transmembrane region" description="Helical" evidence="1">
    <location>
        <begin position="343"/>
        <end position="363"/>
    </location>
</feature>
<protein>
    <submittedName>
        <fullName evidence="2">Uncharacterized protein</fullName>
    </submittedName>
</protein>
<feature type="transmembrane region" description="Helical" evidence="1">
    <location>
        <begin position="18"/>
        <end position="39"/>
    </location>
</feature>
<feature type="transmembrane region" description="Helical" evidence="1">
    <location>
        <begin position="73"/>
        <end position="92"/>
    </location>
</feature>
<comment type="caution">
    <text evidence="2">The sequence shown here is derived from an EMBL/GenBank/DDBJ whole genome shotgun (WGS) entry which is preliminary data.</text>
</comment>
<feature type="transmembrane region" description="Helical" evidence="1">
    <location>
        <begin position="275"/>
        <end position="294"/>
    </location>
</feature>
<reference evidence="2 3" key="1">
    <citation type="submission" date="2014-09" db="EMBL/GenBank/DDBJ databases">
        <title>Genome sequence of Pseudomonas lutea strain DSM 17257T.</title>
        <authorList>
            <person name="Kwak Y."/>
            <person name="Shin J.-H."/>
        </authorList>
    </citation>
    <scope>NUCLEOTIDE SEQUENCE [LARGE SCALE GENOMIC DNA]</scope>
    <source>
        <strain evidence="2 3">DSM 17257</strain>
    </source>
</reference>
<dbReference type="Proteomes" id="UP000029719">
    <property type="component" value="Unassembled WGS sequence"/>
</dbReference>
<feature type="transmembrane region" description="Helical" evidence="1">
    <location>
        <begin position="459"/>
        <end position="478"/>
    </location>
</feature>
<dbReference type="RefSeq" id="WP_037010755.1">
    <property type="nucleotide sequence ID" value="NZ_JRMB01000001.1"/>
</dbReference>
<feature type="transmembrane region" description="Helical" evidence="1">
    <location>
        <begin position="243"/>
        <end position="269"/>
    </location>
</feature>
<evidence type="ECO:0000256" key="1">
    <source>
        <dbReference type="SAM" id="Phobius"/>
    </source>
</evidence>
<keyword evidence="1" id="KW-1133">Transmembrane helix</keyword>
<feature type="transmembrane region" description="Helical" evidence="1">
    <location>
        <begin position="138"/>
        <end position="156"/>
    </location>
</feature>
<proteinExistence type="predicted"/>
<dbReference type="EMBL" id="JRMB01000001">
    <property type="protein sequence ID" value="KGF65551.1"/>
    <property type="molecule type" value="Genomic_DNA"/>
</dbReference>
<dbReference type="OrthoDB" id="7029714at2"/>
<dbReference type="AlphaFoldDB" id="A0A9X0JK58"/>
<sequence>MINDAASQPRHDVIRTKALGLIFFIACLVLAALALSYLFQYWHIGMNAEIPVFAEVRVPAPSQLNPEPIERSVFILLAALAPIGLVIAGKLFRGFDPGFWGYILLSTAACILLVAPFVTSDFAGVMFFPTSLISANRLIMLVLAALLSAAAVLISFKGIAGRRSYMGWTIGTAVAAAIVFQVAPYRLASDRMVTLASQWSVSYDAATYALTQVVGGKTLLHDLPSQYGLFPELIAPIFKLIDISVLTVSTLFIVLQLIALSCLAAVLHIHVRNPLLRAMTFLCLLISTGLFLYLNDIKQEIYVQYYPIRFICPSVALFLFARYCLESTRTRLTVLGIASGVAVFWNFDSGIPVLVSIGATLLVKPFFIQPLRWRVLGPAFAFSIFAALTFGLLMAILRLKAGGPLGIQEAASAQKLFYGSGFMMLPMPLTFHPWQLVLVAYAAAAVAAVSAWRRHVNNHVYDVLFCAGIMGLGLFTYYQGRSHIYCLMMVLWPALIVGAILTDLILRSMRKRSTSFVSGLLALPFVFFVSLGTVTLAFSARDLVLAGVGNVVNYDKDRDPVIASELAFLRATSKGRDCLILAQRQAIYHAELKTASPLTGPGLIETLLQSDLDGLMAGALSKPLECIYLGVGSYSQTLLKLDDDKLISKYPVSAQNDLGTLLLLEPPTSVPAQ</sequence>
<feature type="transmembrane region" description="Helical" evidence="1">
    <location>
        <begin position="375"/>
        <end position="397"/>
    </location>
</feature>
<feature type="transmembrane region" description="Helical" evidence="1">
    <location>
        <begin position="99"/>
        <end position="118"/>
    </location>
</feature>
<accession>A0A9X0JK58</accession>
<keyword evidence="1" id="KW-0472">Membrane</keyword>
<feature type="transmembrane region" description="Helical" evidence="1">
    <location>
        <begin position="518"/>
        <end position="538"/>
    </location>
</feature>
<feature type="transmembrane region" description="Helical" evidence="1">
    <location>
        <begin position="433"/>
        <end position="452"/>
    </location>
</feature>
<feature type="transmembrane region" description="Helical" evidence="1">
    <location>
        <begin position="484"/>
        <end position="506"/>
    </location>
</feature>
<evidence type="ECO:0000313" key="3">
    <source>
        <dbReference type="Proteomes" id="UP000029719"/>
    </source>
</evidence>
<keyword evidence="1" id="KW-0812">Transmembrane</keyword>
<evidence type="ECO:0000313" key="2">
    <source>
        <dbReference type="EMBL" id="KGF65551.1"/>
    </source>
</evidence>
<name>A0A9X0JK58_9PSED</name>
<feature type="transmembrane region" description="Helical" evidence="1">
    <location>
        <begin position="306"/>
        <end position="323"/>
    </location>
</feature>
<organism evidence="2 3">
    <name type="scientific">Pseudomonas lutea</name>
    <dbReference type="NCBI Taxonomy" id="243924"/>
    <lineage>
        <taxon>Bacteria</taxon>
        <taxon>Pseudomonadati</taxon>
        <taxon>Pseudomonadota</taxon>
        <taxon>Gammaproteobacteria</taxon>
        <taxon>Pseudomonadales</taxon>
        <taxon>Pseudomonadaceae</taxon>
        <taxon>Pseudomonas</taxon>
    </lineage>
</organism>